<dbReference type="OrthoDB" id="427071at2759"/>
<feature type="compositionally biased region" description="Basic and acidic residues" evidence="2">
    <location>
        <begin position="84"/>
        <end position="95"/>
    </location>
</feature>
<comment type="caution">
    <text evidence="4">The sequence shown here is derived from an EMBL/GenBank/DDBJ whole genome shotgun (WGS) entry which is preliminary data.</text>
</comment>
<feature type="compositionally biased region" description="Acidic residues" evidence="2">
    <location>
        <begin position="136"/>
        <end position="147"/>
    </location>
</feature>
<name>A0A8S1CJS6_9INSE</name>
<feature type="region of interest" description="Disordered" evidence="2">
    <location>
        <begin position="112"/>
        <end position="175"/>
    </location>
</feature>
<feature type="compositionally biased region" description="Polar residues" evidence="2">
    <location>
        <begin position="303"/>
        <end position="319"/>
    </location>
</feature>
<feature type="coiled-coil region" evidence="1">
    <location>
        <begin position="253"/>
        <end position="280"/>
    </location>
</feature>
<keyword evidence="3" id="KW-1133">Transmembrane helix</keyword>
<evidence type="ECO:0000313" key="4">
    <source>
        <dbReference type="EMBL" id="CAB3369622.1"/>
    </source>
</evidence>
<dbReference type="EMBL" id="CADEPI010000046">
    <property type="protein sequence ID" value="CAB3369622.1"/>
    <property type="molecule type" value="Genomic_DNA"/>
</dbReference>
<dbReference type="AlphaFoldDB" id="A0A8S1CJS6"/>
<feature type="compositionally biased region" description="Basic and acidic residues" evidence="2">
    <location>
        <begin position="368"/>
        <end position="377"/>
    </location>
</feature>
<keyword evidence="1" id="KW-0175">Coiled coil</keyword>
<feature type="region of interest" description="Disordered" evidence="2">
    <location>
        <begin position="358"/>
        <end position="385"/>
    </location>
</feature>
<evidence type="ECO:0000256" key="3">
    <source>
        <dbReference type="SAM" id="Phobius"/>
    </source>
</evidence>
<evidence type="ECO:0000313" key="5">
    <source>
        <dbReference type="Proteomes" id="UP000494165"/>
    </source>
</evidence>
<organism evidence="4 5">
    <name type="scientific">Cloeon dipterum</name>
    <dbReference type="NCBI Taxonomy" id="197152"/>
    <lineage>
        <taxon>Eukaryota</taxon>
        <taxon>Metazoa</taxon>
        <taxon>Ecdysozoa</taxon>
        <taxon>Arthropoda</taxon>
        <taxon>Hexapoda</taxon>
        <taxon>Insecta</taxon>
        <taxon>Pterygota</taxon>
        <taxon>Palaeoptera</taxon>
        <taxon>Ephemeroptera</taxon>
        <taxon>Pisciforma</taxon>
        <taxon>Baetidae</taxon>
        <taxon>Cloeon</taxon>
    </lineage>
</organism>
<feature type="transmembrane region" description="Helical" evidence="3">
    <location>
        <begin position="205"/>
        <end position="226"/>
    </location>
</feature>
<gene>
    <name evidence="4" type="ORF">CLODIP_2_CD02627</name>
</gene>
<reference evidence="4 5" key="1">
    <citation type="submission" date="2020-04" db="EMBL/GenBank/DDBJ databases">
        <authorList>
            <person name="Alioto T."/>
            <person name="Alioto T."/>
            <person name="Gomez Garrido J."/>
        </authorList>
    </citation>
    <scope>NUCLEOTIDE SEQUENCE [LARGE SCALE GENOMIC DNA]</scope>
</reference>
<feature type="region of interest" description="Disordered" evidence="2">
    <location>
        <begin position="76"/>
        <end position="100"/>
    </location>
</feature>
<accession>A0A8S1CJS6</accession>
<keyword evidence="5" id="KW-1185">Reference proteome</keyword>
<keyword evidence="3" id="KW-0812">Transmembrane</keyword>
<keyword evidence="3" id="KW-0472">Membrane</keyword>
<feature type="region of interest" description="Disordered" evidence="2">
    <location>
        <begin position="288"/>
        <end position="336"/>
    </location>
</feature>
<evidence type="ECO:0000256" key="1">
    <source>
        <dbReference type="SAM" id="Coils"/>
    </source>
</evidence>
<dbReference type="Proteomes" id="UP000494165">
    <property type="component" value="Unassembled WGS sequence"/>
</dbReference>
<sequence>MTQILRCEQCNHAGFGLYRSINAMDPKIHEGGDSSSDSELLDNWTIVDTDEALDASLFTSPVWANIDFLSLVADDEADNEQPDNSERDAPPHPEDNEQVDDNCESLKDLSLEDQEKSSIEGPLESDTDGISTFSESDGEVDDIEEESEASKPVVAPAAENGRISPGSKSLSDYSDLSSLQDMPIDLGQKGERRYVHHPSPKVNHYLNALLVVVFASVVGLGIGHFMGLQEECHVPKFAEVPETPLSDETWTLLNSLSHENDFLKMQLEELQNSIDDRKERVQLMSEPLLIKNEDSDETLAADNESNNNVPENETASSVSVEAPQETKPQEFDPADPYSDELLEMYQTRFVKHLKAEIKEQSQSVKQPEAPKAKEKRSQPQPPPMDSFYGRAEAELQNLVQRLSNYGSSIVKDRDIPQSVASGLGMLTATVADLQQSLKTLQQNTAQHSSFVVEKVKKSVSKMVSNVKNEAEKLTSGKLGTKGNFWKSMHKLKASVVNGWCHIKGKMNQGDSQECYSNLKKNNTKFQKHADRPVFKKKEYYGKEKSNNRDSNKYVCYNGKCEHQRNDGGWQFMRAQFRDNGRQKYVSSWSDRRQHKRNDYSNVISTEITCTAYFYHCDS</sequence>
<evidence type="ECO:0000256" key="2">
    <source>
        <dbReference type="SAM" id="MobiDB-lite"/>
    </source>
</evidence>
<proteinExistence type="predicted"/>
<protein>
    <submittedName>
        <fullName evidence="4">Uncharacterized protein</fullName>
    </submittedName>
</protein>